<dbReference type="EC" id="3.4.21.-" evidence="10"/>
<evidence type="ECO:0000313" key="14">
    <source>
        <dbReference type="Proteomes" id="UP001492380"/>
    </source>
</evidence>
<dbReference type="NCBIfam" id="TIGR02227">
    <property type="entry name" value="sigpep_I_bact"/>
    <property type="match status" value="1"/>
</dbReference>
<evidence type="ECO:0000256" key="11">
    <source>
        <dbReference type="SAM" id="MobiDB-lite"/>
    </source>
</evidence>
<keyword evidence="6 10" id="KW-0378">Hydrolase</keyword>
<evidence type="ECO:0000259" key="12">
    <source>
        <dbReference type="Pfam" id="PF10502"/>
    </source>
</evidence>
<evidence type="ECO:0000256" key="4">
    <source>
        <dbReference type="ARBA" id="ARBA00022692"/>
    </source>
</evidence>
<keyword evidence="8 10" id="KW-0496">Mitochondrion</keyword>
<dbReference type="CDD" id="cd06530">
    <property type="entry name" value="S26_SPase_I"/>
    <property type="match status" value="1"/>
</dbReference>
<dbReference type="InterPro" id="IPR037730">
    <property type="entry name" value="IMP2"/>
</dbReference>
<evidence type="ECO:0000256" key="7">
    <source>
        <dbReference type="ARBA" id="ARBA00022989"/>
    </source>
</evidence>
<feature type="domain" description="Peptidase S26" evidence="12">
    <location>
        <begin position="123"/>
        <end position="165"/>
    </location>
</feature>
<feature type="region of interest" description="Disordered" evidence="11">
    <location>
        <begin position="174"/>
        <end position="201"/>
    </location>
</feature>
<dbReference type="Gene3D" id="2.10.109.10">
    <property type="entry name" value="Umud Fragment, subunit A"/>
    <property type="match status" value="1"/>
</dbReference>
<dbReference type="PANTHER" id="PTHR46041">
    <property type="entry name" value="MITOCHONDRIAL INNER MEMBRANE PROTEASE SUBUNIT 2"/>
    <property type="match status" value="1"/>
</dbReference>
<organism evidence="13 14">
    <name type="scientific">Phyllosticta capitalensis</name>
    <dbReference type="NCBI Taxonomy" id="121624"/>
    <lineage>
        <taxon>Eukaryota</taxon>
        <taxon>Fungi</taxon>
        <taxon>Dikarya</taxon>
        <taxon>Ascomycota</taxon>
        <taxon>Pezizomycotina</taxon>
        <taxon>Dothideomycetes</taxon>
        <taxon>Dothideomycetes incertae sedis</taxon>
        <taxon>Botryosphaeriales</taxon>
        <taxon>Phyllostictaceae</taxon>
        <taxon>Phyllosticta</taxon>
    </lineage>
</organism>
<evidence type="ECO:0000256" key="1">
    <source>
        <dbReference type="ARBA" id="ARBA00004434"/>
    </source>
</evidence>
<accession>A0ABR1YAA0</accession>
<comment type="caution">
    <text evidence="13">The sequence shown here is derived from an EMBL/GenBank/DDBJ whole genome shotgun (WGS) entry which is preliminary data.</text>
</comment>
<proteinExistence type="inferred from homology"/>
<keyword evidence="9" id="KW-0472">Membrane</keyword>
<comment type="similarity">
    <text evidence="2">Belongs to the peptidase S26 family. IMP2 subfamily.</text>
</comment>
<keyword evidence="5 10" id="KW-0999">Mitochondrion inner membrane</keyword>
<evidence type="ECO:0000256" key="9">
    <source>
        <dbReference type="ARBA" id="ARBA00023136"/>
    </source>
</evidence>
<name>A0ABR1YAA0_9PEZI</name>
<dbReference type="SUPFAM" id="SSF51306">
    <property type="entry name" value="LexA/Signal peptidase"/>
    <property type="match status" value="1"/>
</dbReference>
<dbReference type="Proteomes" id="UP001492380">
    <property type="component" value="Unassembled WGS sequence"/>
</dbReference>
<keyword evidence="14" id="KW-1185">Reference proteome</keyword>
<dbReference type="InterPro" id="IPR000223">
    <property type="entry name" value="Pept_S26A_signal_pept_1"/>
</dbReference>
<dbReference type="InterPro" id="IPR036286">
    <property type="entry name" value="LexA/Signal_pep-like_sf"/>
</dbReference>
<dbReference type="PANTHER" id="PTHR46041:SF2">
    <property type="entry name" value="MITOCHONDRIAL INNER MEMBRANE PROTEASE SUBUNIT 2"/>
    <property type="match status" value="1"/>
</dbReference>
<dbReference type="PRINTS" id="PR00727">
    <property type="entry name" value="LEADERPTASE"/>
</dbReference>
<sequence length="201" mass="22330">MASALRGAFRGKGLKISYGTITGLSFFLFMRDSVVEVTNVHGPSMAPSFSPTFHETGRMDCVLFNRLHDPRFLRRGDVVSLWAPHKPEQLSIKRVVGLPGDMVVVGRRPKGRAGGEDQGVNWGKVRVPWNHVWIEGDNWRESVDSTTFGPVPMGLINGRAEYVVWPPSRWGTASNADSDFKTRSKAIPPKSRPTIPAEFLD</sequence>
<evidence type="ECO:0000256" key="3">
    <source>
        <dbReference type="ARBA" id="ARBA00022670"/>
    </source>
</evidence>
<evidence type="ECO:0000256" key="8">
    <source>
        <dbReference type="ARBA" id="ARBA00023128"/>
    </source>
</evidence>
<evidence type="ECO:0000256" key="10">
    <source>
        <dbReference type="RuleBase" id="RU362041"/>
    </source>
</evidence>
<keyword evidence="7" id="KW-1133">Transmembrane helix</keyword>
<keyword evidence="4" id="KW-0812">Transmembrane</keyword>
<evidence type="ECO:0000313" key="13">
    <source>
        <dbReference type="EMBL" id="KAK8223186.1"/>
    </source>
</evidence>
<evidence type="ECO:0000256" key="6">
    <source>
        <dbReference type="ARBA" id="ARBA00022801"/>
    </source>
</evidence>
<evidence type="ECO:0000256" key="2">
    <source>
        <dbReference type="ARBA" id="ARBA00007066"/>
    </source>
</evidence>
<keyword evidence="3 10" id="KW-0645">Protease</keyword>
<evidence type="ECO:0000256" key="5">
    <source>
        <dbReference type="ARBA" id="ARBA00022792"/>
    </source>
</evidence>
<protein>
    <recommendedName>
        <fullName evidence="10">Mitochondrial inner membrane protease subunit</fullName>
        <ecNumber evidence="10">3.4.21.-</ecNumber>
    </recommendedName>
</protein>
<dbReference type="Pfam" id="PF10502">
    <property type="entry name" value="Peptidase_S26"/>
    <property type="match status" value="2"/>
</dbReference>
<gene>
    <name evidence="13" type="ORF">HDK90DRAFT_515527</name>
</gene>
<reference evidence="13 14" key="1">
    <citation type="submission" date="2024-04" db="EMBL/GenBank/DDBJ databases">
        <title>Phyllosticta paracitricarpa is synonymous to the EU quarantine fungus P. citricarpa based on phylogenomic analyses.</title>
        <authorList>
            <consortium name="Lawrence Berkeley National Laboratory"/>
            <person name="Van Ingen-Buijs V.A."/>
            <person name="Van Westerhoven A.C."/>
            <person name="Haridas S."/>
            <person name="Skiadas P."/>
            <person name="Martin F."/>
            <person name="Groenewald J.Z."/>
            <person name="Crous P.W."/>
            <person name="Seidl M.F."/>
        </authorList>
    </citation>
    <scope>NUCLEOTIDE SEQUENCE [LARGE SCALE GENOMIC DNA]</scope>
    <source>
        <strain evidence="13 14">CBS 123374</strain>
    </source>
</reference>
<feature type="domain" description="Peptidase S26" evidence="12">
    <location>
        <begin position="23"/>
        <end position="105"/>
    </location>
</feature>
<dbReference type="InterPro" id="IPR019533">
    <property type="entry name" value="Peptidase_S26"/>
</dbReference>
<dbReference type="EMBL" id="JBBWRZ010000014">
    <property type="protein sequence ID" value="KAK8223186.1"/>
    <property type="molecule type" value="Genomic_DNA"/>
</dbReference>
<comment type="subcellular location">
    <subcellularLocation>
        <location evidence="1">Mitochondrion inner membrane</location>
        <topology evidence="1">Single-pass membrane protein</topology>
    </subcellularLocation>
</comment>